<evidence type="ECO:0000256" key="1">
    <source>
        <dbReference type="SAM" id="MobiDB-lite"/>
    </source>
</evidence>
<organism evidence="2 3">
    <name type="scientific">Thamnocephalis sphaerospora</name>
    <dbReference type="NCBI Taxonomy" id="78915"/>
    <lineage>
        <taxon>Eukaryota</taxon>
        <taxon>Fungi</taxon>
        <taxon>Fungi incertae sedis</taxon>
        <taxon>Zoopagomycota</taxon>
        <taxon>Zoopagomycotina</taxon>
        <taxon>Zoopagomycetes</taxon>
        <taxon>Zoopagales</taxon>
        <taxon>Sigmoideomycetaceae</taxon>
        <taxon>Thamnocephalis</taxon>
    </lineage>
</organism>
<reference evidence="3" key="1">
    <citation type="journal article" date="2018" name="Nat. Microbiol.">
        <title>Leveraging single-cell genomics to expand the fungal tree of life.</title>
        <authorList>
            <person name="Ahrendt S.R."/>
            <person name="Quandt C.A."/>
            <person name="Ciobanu D."/>
            <person name="Clum A."/>
            <person name="Salamov A."/>
            <person name="Andreopoulos B."/>
            <person name="Cheng J.F."/>
            <person name="Woyke T."/>
            <person name="Pelin A."/>
            <person name="Henrissat B."/>
            <person name="Reynolds N.K."/>
            <person name="Benny G.L."/>
            <person name="Smith M.E."/>
            <person name="James T.Y."/>
            <person name="Grigoriev I.V."/>
        </authorList>
    </citation>
    <scope>NUCLEOTIDE SEQUENCE [LARGE SCALE GENOMIC DNA]</scope>
    <source>
        <strain evidence="3">RSA 1356</strain>
    </source>
</reference>
<dbReference type="EMBL" id="KZ992459">
    <property type="protein sequence ID" value="RKP10315.1"/>
    <property type="molecule type" value="Genomic_DNA"/>
</dbReference>
<protein>
    <submittedName>
        <fullName evidence="2">Uncharacterized protein</fullName>
    </submittedName>
</protein>
<proteinExistence type="predicted"/>
<sequence length="189" mass="20638">MVASRGSQEERYANKDERRSAKNSTGGAAYRSVKLGKSKEIRKCRVGEQDANKVQKCPLLANSRYKRSMLKVLLGLSRPQTSEENGTGLLDTDTRHQANGHLTAALPYKVDILDTLTNSFKEPRTPLGARDAALDKEKVPNSTVYLYEAAHCINATITTTADRIAASAYDADVPPDLCHIGHHADDALS</sequence>
<name>A0A4P9XVK3_9FUNG</name>
<dbReference type="Proteomes" id="UP000271241">
    <property type="component" value="Unassembled WGS sequence"/>
</dbReference>
<gene>
    <name evidence="2" type="ORF">THASP1DRAFT_21964</name>
</gene>
<feature type="region of interest" description="Disordered" evidence="1">
    <location>
        <begin position="1"/>
        <end position="32"/>
    </location>
</feature>
<feature type="compositionally biased region" description="Basic and acidic residues" evidence="1">
    <location>
        <begin position="7"/>
        <end position="20"/>
    </location>
</feature>
<dbReference type="AlphaFoldDB" id="A0A4P9XVK3"/>
<accession>A0A4P9XVK3</accession>
<keyword evidence="3" id="KW-1185">Reference proteome</keyword>
<evidence type="ECO:0000313" key="2">
    <source>
        <dbReference type="EMBL" id="RKP10315.1"/>
    </source>
</evidence>
<evidence type="ECO:0000313" key="3">
    <source>
        <dbReference type="Proteomes" id="UP000271241"/>
    </source>
</evidence>